<evidence type="ECO:0000313" key="2">
    <source>
        <dbReference type="EnsemblProtists" id="HpaP804954"/>
    </source>
</evidence>
<reference evidence="3" key="1">
    <citation type="journal article" date="2010" name="Science">
        <title>Signatures of adaptation to obligate biotrophy in the Hyaloperonospora arabidopsidis genome.</title>
        <authorList>
            <person name="Baxter L."/>
            <person name="Tripathy S."/>
            <person name="Ishaque N."/>
            <person name="Boot N."/>
            <person name="Cabral A."/>
            <person name="Kemen E."/>
            <person name="Thines M."/>
            <person name="Ah-Fong A."/>
            <person name="Anderson R."/>
            <person name="Badejoko W."/>
            <person name="Bittner-Eddy P."/>
            <person name="Boore J.L."/>
            <person name="Chibucos M.C."/>
            <person name="Coates M."/>
            <person name="Dehal P."/>
            <person name="Delehaunty K."/>
            <person name="Dong S."/>
            <person name="Downton P."/>
            <person name="Dumas B."/>
            <person name="Fabro G."/>
            <person name="Fronick C."/>
            <person name="Fuerstenberg S.I."/>
            <person name="Fulton L."/>
            <person name="Gaulin E."/>
            <person name="Govers F."/>
            <person name="Hughes L."/>
            <person name="Humphray S."/>
            <person name="Jiang R.H."/>
            <person name="Judelson H."/>
            <person name="Kamoun S."/>
            <person name="Kyung K."/>
            <person name="Meijer H."/>
            <person name="Minx P."/>
            <person name="Morris P."/>
            <person name="Nelson J."/>
            <person name="Phuntumart V."/>
            <person name="Qutob D."/>
            <person name="Rehmany A."/>
            <person name="Rougon-Cardoso A."/>
            <person name="Ryden P."/>
            <person name="Torto-Alalibo T."/>
            <person name="Studholme D."/>
            <person name="Wang Y."/>
            <person name="Win J."/>
            <person name="Wood J."/>
            <person name="Clifton S.W."/>
            <person name="Rogers J."/>
            <person name="Van den Ackerveken G."/>
            <person name="Jones J.D."/>
            <person name="McDowell J.M."/>
            <person name="Beynon J."/>
            <person name="Tyler B.M."/>
        </authorList>
    </citation>
    <scope>NUCLEOTIDE SEQUENCE [LARGE SCALE GENOMIC DNA]</scope>
    <source>
        <strain evidence="3">Emoy2</strain>
    </source>
</reference>
<evidence type="ECO:0000313" key="3">
    <source>
        <dbReference type="Proteomes" id="UP000011713"/>
    </source>
</evidence>
<dbReference type="VEuPathDB" id="FungiDB:HpaG804954"/>
<protein>
    <submittedName>
        <fullName evidence="2">Uncharacterized protein</fullName>
    </submittedName>
</protein>
<dbReference type="EnsemblProtists" id="HpaT804954">
    <property type="protein sequence ID" value="HpaP804954"/>
    <property type="gene ID" value="HpaG804954"/>
</dbReference>
<name>M4BF85_HYAAE</name>
<sequence>MTQSHCCLSFNLSTTITQRLRLLFDCTMRCKKVAAFLSPLSLRSVDWLATCRSTHVLLKPILGANGESLHAGTSKSYRSLSKSVRE</sequence>
<dbReference type="Proteomes" id="UP000011713">
    <property type="component" value="Unassembled WGS sequence"/>
</dbReference>
<accession>M4BF85</accession>
<feature type="compositionally biased region" description="Polar residues" evidence="1">
    <location>
        <begin position="71"/>
        <end position="86"/>
    </location>
</feature>
<organism evidence="2 3">
    <name type="scientific">Hyaloperonospora arabidopsidis (strain Emoy2)</name>
    <name type="common">Downy mildew agent</name>
    <name type="synonym">Peronospora arabidopsidis</name>
    <dbReference type="NCBI Taxonomy" id="559515"/>
    <lineage>
        <taxon>Eukaryota</taxon>
        <taxon>Sar</taxon>
        <taxon>Stramenopiles</taxon>
        <taxon>Oomycota</taxon>
        <taxon>Peronosporomycetes</taxon>
        <taxon>Peronosporales</taxon>
        <taxon>Peronosporaceae</taxon>
        <taxon>Hyaloperonospora</taxon>
    </lineage>
</organism>
<dbReference type="EMBL" id="JH598194">
    <property type="status" value="NOT_ANNOTATED_CDS"/>
    <property type="molecule type" value="Genomic_DNA"/>
</dbReference>
<feature type="region of interest" description="Disordered" evidence="1">
    <location>
        <begin position="66"/>
        <end position="86"/>
    </location>
</feature>
<evidence type="ECO:0000256" key="1">
    <source>
        <dbReference type="SAM" id="MobiDB-lite"/>
    </source>
</evidence>
<proteinExistence type="predicted"/>
<dbReference type="HOGENOM" id="CLU_2502738_0_0_1"/>
<reference evidence="2" key="2">
    <citation type="submission" date="2015-06" db="UniProtKB">
        <authorList>
            <consortium name="EnsemblProtists"/>
        </authorList>
    </citation>
    <scope>IDENTIFICATION</scope>
    <source>
        <strain evidence="2">Emoy2</strain>
    </source>
</reference>
<dbReference type="InParanoid" id="M4BF85"/>
<keyword evidence="3" id="KW-1185">Reference proteome</keyword>
<dbReference type="AlphaFoldDB" id="M4BF85"/>